<gene>
    <name evidence="3" type="ORF">OB69_14635</name>
</gene>
<feature type="transmembrane region" description="Helical" evidence="2">
    <location>
        <begin position="129"/>
        <end position="151"/>
    </location>
</feature>
<dbReference type="PATRIC" id="fig|1566026.4.peg.1238"/>
<feature type="coiled-coil region" evidence="1">
    <location>
        <begin position="74"/>
        <end position="115"/>
    </location>
</feature>
<reference evidence="4" key="1">
    <citation type="submission" date="2014-11" db="EMBL/GenBank/DDBJ databases">
        <title>Genome sequencing of Roseivirga sp. D-25.</title>
        <authorList>
            <person name="Selvaratnam C."/>
            <person name="Thevarajoo S."/>
            <person name="Goh K.M."/>
            <person name="Eee R."/>
            <person name="Chan K.-G."/>
            <person name="Chong C.S."/>
        </authorList>
    </citation>
    <scope>NUCLEOTIDE SEQUENCE [LARGE SCALE GENOMIC DNA]</scope>
    <source>
        <strain evidence="4">D-25</strain>
    </source>
</reference>
<dbReference type="EMBL" id="JSVA01000017">
    <property type="protein sequence ID" value="KOF01970.1"/>
    <property type="molecule type" value="Genomic_DNA"/>
</dbReference>
<keyword evidence="2" id="KW-1133">Transmembrane helix</keyword>
<proteinExistence type="predicted"/>
<protein>
    <recommendedName>
        <fullName evidence="5">tRNA (Guanine-N1)-methyltransferase</fullName>
    </recommendedName>
</protein>
<evidence type="ECO:0000256" key="1">
    <source>
        <dbReference type="SAM" id="Coils"/>
    </source>
</evidence>
<keyword evidence="1" id="KW-0175">Coiled coil</keyword>
<keyword evidence="2" id="KW-0472">Membrane</keyword>
<dbReference type="RefSeq" id="WP_053224490.1">
    <property type="nucleotide sequence ID" value="NZ_JSVA01000017.1"/>
</dbReference>
<dbReference type="AlphaFoldDB" id="A0A0L8AIH4"/>
<evidence type="ECO:0008006" key="5">
    <source>
        <dbReference type="Google" id="ProtNLM"/>
    </source>
</evidence>
<keyword evidence="4" id="KW-1185">Reference proteome</keyword>
<evidence type="ECO:0000313" key="3">
    <source>
        <dbReference type="EMBL" id="KOF01970.1"/>
    </source>
</evidence>
<keyword evidence="2" id="KW-0812">Transmembrane</keyword>
<dbReference type="SUPFAM" id="SSF58100">
    <property type="entry name" value="Bacterial hemolysins"/>
    <property type="match status" value="1"/>
</dbReference>
<accession>A0A0L8AIH4</accession>
<sequence>MKYRFLTVLVLMVALLITNRTPSFGQEEVQEEVVKTDLISQLESLIESSGTYVDKKIIRITSLNEFRSALGDSLASYSNSIESLNTEKNKIELEVNALRSELESVKAELEASEKLNDNMSFFGILLSKSVYNIIVWSIVAVLIGVILVMLARMKKVAQSAKRIKGSFTQVSEEFRAYQFEAKENQIKIKRELQTALNKLELNR</sequence>
<name>A0A0L8AIH4_9BACT</name>
<dbReference type="OrthoDB" id="982816at2"/>
<evidence type="ECO:0000256" key="2">
    <source>
        <dbReference type="SAM" id="Phobius"/>
    </source>
</evidence>
<comment type="caution">
    <text evidence="3">The sequence shown here is derived from an EMBL/GenBank/DDBJ whole genome shotgun (WGS) entry which is preliminary data.</text>
</comment>
<organism evidence="3 4">
    <name type="scientific">Roseivirga seohaensis subsp. aquiponti</name>
    <dbReference type="NCBI Taxonomy" id="1566026"/>
    <lineage>
        <taxon>Bacteria</taxon>
        <taxon>Pseudomonadati</taxon>
        <taxon>Bacteroidota</taxon>
        <taxon>Cytophagia</taxon>
        <taxon>Cytophagales</taxon>
        <taxon>Roseivirgaceae</taxon>
        <taxon>Roseivirga</taxon>
    </lineage>
</organism>
<dbReference type="Gene3D" id="1.20.1170.10">
    <property type="match status" value="1"/>
</dbReference>
<evidence type="ECO:0000313" key="4">
    <source>
        <dbReference type="Proteomes" id="UP000036908"/>
    </source>
</evidence>
<dbReference type="Proteomes" id="UP000036908">
    <property type="component" value="Unassembled WGS sequence"/>
</dbReference>